<comment type="caution">
    <text evidence="1">The sequence shown here is derived from an EMBL/GenBank/DDBJ whole genome shotgun (WGS) entry which is preliminary data.</text>
</comment>
<keyword evidence="2" id="KW-1185">Reference proteome</keyword>
<name>A0A9J5ZRV6_SOLCO</name>
<gene>
    <name evidence="1" type="ORF">H5410_014797</name>
</gene>
<dbReference type="AlphaFoldDB" id="A0A9J5ZRV6"/>
<sequence length="110" mass="11984">MAKKPGQPDLHHHQLVYLHQGIEVTLGTRTPRILKLDLLNLCVAVHKEVIGVLHVTKCGGNYLEACHDRSNICFKGNITESSSVAPIDRAGPRGAIFGTKRGTNNLHAIT</sequence>
<reference evidence="1 2" key="1">
    <citation type="submission" date="2020-09" db="EMBL/GenBank/DDBJ databases">
        <title>De no assembly of potato wild relative species, Solanum commersonii.</title>
        <authorList>
            <person name="Cho K."/>
        </authorList>
    </citation>
    <scope>NUCLEOTIDE SEQUENCE [LARGE SCALE GENOMIC DNA]</scope>
    <source>
        <strain evidence="1">LZ3.2</strain>
        <tissue evidence="1">Leaf</tissue>
    </source>
</reference>
<dbReference type="EMBL" id="JACXVP010000003">
    <property type="protein sequence ID" value="KAG5614973.1"/>
    <property type="molecule type" value="Genomic_DNA"/>
</dbReference>
<organism evidence="1 2">
    <name type="scientific">Solanum commersonii</name>
    <name type="common">Commerson's wild potato</name>
    <name type="synonym">Commerson's nightshade</name>
    <dbReference type="NCBI Taxonomy" id="4109"/>
    <lineage>
        <taxon>Eukaryota</taxon>
        <taxon>Viridiplantae</taxon>
        <taxon>Streptophyta</taxon>
        <taxon>Embryophyta</taxon>
        <taxon>Tracheophyta</taxon>
        <taxon>Spermatophyta</taxon>
        <taxon>Magnoliopsida</taxon>
        <taxon>eudicotyledons</taxon>
        <taxon>Gunneridae</taxon>
        <taxon>Pentapetalae</taxon>
        <taxon>asterids</taxon>
        <taxon>lamiids</taxon>
        <taxon>Solanales</taxon>
        <taxon>Solanaceae</taxon>
        <taxon>Solanoideae</taxon>
        <taxon>Solaneae</taxon>
        <taxon>Solanum</taxon>
    </lineage>
</organism>
<dbReference type="Proteomes" id="UP000824120">
    <property type="component" value="Chromosome 3"/>
</dbReference>
<accession>A0A9J5ZRV6</accession>
<evidence type="ECO:0000313" key="2">
    <source>
        <dbReference type="Proteomes" id="UP000824120"/>
    </source>
</evidence>
<proteinExistence type="predicted"/>
<evidence type="ECO:0000313" key="1">
    <source>
        <dbReference type="EMBL" id="KAG5614973.1"/>
    </source>
</evidence>
<protein>
    <submittedName>
        <fullName evidence="1">Uncharacterized protein</fullName>
    </submittedName>
</protein>
<feature type="non-terminal residue" evidence="1">
    <location>
        <position position="1"/>
    </location>
</feature>
<dbReference type="OrthoDB" id="1304922at2759"/>